<evidence type="ECO:0000256" key="5">
    <source>
        <dbReference type="RuleBase" id="RU003682"/>
    </source>
</evidence>
<dbReference type="PANTHER" id="PTHR47991">
    <property type="entry name" value="OXOGLUTARATE/IRON-DEPENDENT DIOXYGENASE"/>
    <property type="match status" value="1"/>
</dbReference>
<dbReference type="Proteomes" id="UP000807115">
    <property type="component" value="Chromosome 1"/>
</dbReference>
<dbReference type="AlphaFoldDB" id="A0A921S5U8"/>
<sequence length="363" mass="40081">MADAAREIGSLPVANVQALAETCNNGSHVQVPQRYLTKDPGSEEVVAADDSSHAIPVIDLQKLLESQSSEEECAKLASACLNWGFFQLINHGVPDKVIGNLKNDIAEFLKQPLDAKKECSQHAGSLEGYGQAFVVSEDQKLDWADMLYLQVHPSESRDMRFWPTRPASFGHSVDAYASETRELAYRLLELMAKAVGAEPPAVLLGVFQGQPQGMRVNYYPPCRQAADRVLGLSPHTDAGGLTLLLQMDNAAVDGLQIKKDGKWFSVNVVDGAFVVNVGDALEIMSNGKFTSVEHRAVIHPAKERISAAMFFYPCPHMMVGPLPEFVKGDKERYGSTSYEDFMKHYFATKLDGRKHLERLKLEQ</sequence>
<keyword evidence="4 5" id="KW-0408">Iron</keyword>
<evidence type="ECO:0000256" key="1">
    <source>
        <dbReference type="ARBA" id="ARBA00008056"/>
    </source>
</evidence>
<evidence type="ECO:0000256" key="4">
    <source>
        <dbReference type="ARBA" id="ARBA00023004"/>
    </source>
</evidence>
<dbReference type="InterPro" id="IPR005123">
    <property type="entry name" value="Oxoglu/Fe-dep_dioxygenase_dom"/>
</dbReference>
<organism evidence="7 8">
    <name type="scientific">Sorghum bicolor</name>
    <name type="common">Sorghum</name>
    <name type="synonym">Sorghum vulgare</name>
    <dbReference type="NCBI Taxonomy" id="4558"/>
    <lineage>
        <taxon>Eukaryota</taxon>
        <taxon>Viridiplantae</taxon>
        <taxon>Streptophyta</taxon>
        <taxon>Embryophyta</taxon>
        <taxon>Tracheophyta</taxon>
        <taxon>Spermatophyta</taxon>
        <taxon>Magnoliopsida</taxon>
        <taxon>Liliopsida</taxon>
        <taxon>Poales</taxon>
        <taxon>Poaceae</taxon>
        <taxon>PACMAD clade</taxon>
        <taxon>Panicoideae</taxon>
        <taxon>Andropogonodae</taxon>
        <taxon>Andropogoneae</taxon>
        <taxon>Sorghinae</taxon>
        <taxon>Sorghum</taxon>
    </lineage>
</organism>
<dbReference type="InterPro" id="IPR044861">
    <property type="entry name" value="IPNS-like_FE2OG_OXY"/>
</dbReference>
<reference evidence="7" key="2">
    <citation type="submission" date="2020-10" db="EMBL/GenBank/DDBJ databases">
        <authorList>
            <person name="Cooper E.A."/>
            <person name="Brenton Z.W."/>
            <person name="Flinn B.S."/>
            <person name="Jenkins J."/>
            <person name="Shu S."/>
            <person name="Flowers D."/>
            <person name="Luo F."/>
            <person name="Wang Y."/>
            <person name="Xia P."/>
            <person name="Barry K."/>
            <person name="Daum C."/>
            <person name="Lipzen A."/>
            <person name="Yoshinaga Y."/>
            <person name="Schmutz J."/>
            <person name="Saski C."/>
            <person name="Vermerris W."/>
            <person name="Kresovich S."/>
        </authorList>
    </citation>
    <scope>NUCLEOTIDE SEQUENCE</scope>
</reference>
<dbReference type="EMBL" id="CM027680">
    <property type="protein sequence ID" value="KAG0551047.1"/>
    <property type="molecule type" value="Genomic_DNA"/>
</dbReference>
<dbReference type="FunFam" id="2.60.120.330:FF:000001">
    <property type="entry name" value="Protein SRG1"/>
    <property type="match status" value="1"/>
</dbReference>
<evidence type="ECO:0000256" key="2">
    <source>
        <dbReference type="ARBA" id="ARBA00022723"/>
    </source>
</evidence>
<gene>
    <name evidence="7" type="ORF">BDA96_01G390300</name>
</gene>
<keyword evidence="2 5" id="KW-0479">Metal-binding</keyword>
<reference evidence="7" key="1">
    <citation type="journal article" date="2019" name="BMC Genomics">
        <title>A new reference genome for Sorghum bicolor reveals high levels of sequence similarity between sweet and grain genotypes: implications for the genetics of sugar metabolism.</title>
        <authorList>
            <person name="Cooper E.A."/>
            <person name="Brenton Z.W."/>
            <person name="Flinn B.S."/>
            <person name="Jenkins J."/>
            <person name="Shu S."/>
            <person name="Flowers D."/>
            <person name="Luo F."/>
            <person name="Wang Y."/>
            <person name="Xia P."/>
            <person name="Barry K."/>
            <person name="Daum C."/>
            <person name="Lipzen A."/>
            <person name="Yoshinaga Y."/>
            <person name="Schmutz J."/>
            <person name="Saski C."/>
            <person name="Vermerris W."/>
            <person name="Kresovich S."/>
        </authorList>
    </citation>
    <scope>NUCLEOTIDE SEQUENCE</scope>
</reference>
<keyword evidence="3 5" id="KW-0560">Oxidoreductase</keyword>
<evidence type="ECO:0000313" key="8">
    <source>
        <dbReference type="Proteomes" id="UP000807115"/>
    </source>
</evidence>
<dbReference type="Gene3D" id="2.60.120.330">
    <property type="entry name" value="B-lactam Antibiotic, Isopenicillin N Synthase, Chain"/>
    <property type="match status" value="1"/>
</dbReference>
<comment type="similarity">
    <text evidence="1 5">Belongs to the iron/ascorbate-dependent oxidoreductase family.</text>
</comment>
<proteinExistence type="inferred from homology"/>
<dbReference type="InterPro" id="IPR050295">
    <property type="entry name" value="Plant_2OG-oxidoreductases"/>
</dbReference>
<dbReference type="SUPFAM" id="SSF51197">
    <property type="entry name" value="Clavaminate synthase-like"/>
    <property type="match status" value="1"/>
</dbReference>
<dbReference type="InterPro" id="IPR027443">
    <property type="entry name" value="IPNS-like_sf"/>
</dbReference>
<dbReference type="PROSITE" id="PS51471">
    <property type="entry name" value="FE2OG_OXY"/>
    <property type="match status" value="1"/>
</dbReference>
<dbReference type="InterPro" id="IPR026992">
    <property type="entry name" value="DIOX_N"/>
</dbReference>
<protein>
    <recommendedName>
        <fullName evidence="6">Fe2OG dioxygenase domain-containing protein</fullName>
    </recommendedName>
</protein>
<name>A0A921S5U8_SORBI</name>
<evidence type="ECO:0000259" key="6">
    <source>
        <dbReference type="PROSITE" id="PS51471"/>
    </source>
</evidence>
<feature type="domain" description="Fe2OG dioxygenase" evidence="6">
    <location>
        <begin position="210"/>
        <end position="313"/>
    </location>
</feature>
<dbReference type="Pfam" id="PF14226">
    <property type="entry name" value="DIOX_N"/>
    <property type="match status" value="1"/>
</dbReference>
<dbReference type="Pfam" id="PF03171">
    <property type="entry name" value="2OG-FeII_Oxy"/>
    <property type="match status" value="1"/>
</dbReference>
<dbReference type="GO" id="GO:0046872">
    <property type="term" value="F:metal ion binding"/>
    <property type="evidence" value="ECO:0007669"/>
    <property type="project" value="UniProtKB-KW"/>
</dbReference>
<evidence type="ECO:0000256" key="3">
    <source>
        <dbReference type="ARBA" id="ARBA00023002"/>
    </source>
</evidence>
<dbReference type="GO" id="GO:0016491">
    <property type="term" value="F:oxidoreductase activity"/>
    <property type="evidence" value="ECO:0007669"/>
    <property type="project" value="UniProtKB-KW"/>
</dbReference>
<evidence type="ECO:0000313" key="7">
    <source>
        <dbReference type="EMBL" id="KAG0551047.1"/>
    </source>
</evidence>
<comment type="caution">
    <text evidence="7">The sequence shown here is derived from an EMBL/GenBank/DDBJ whole genome shotgun (WGS) entry which is preliminary data.</text>
</comment>
<accession>A0A921S5U8</accession>